<name>A0ABQ8YV06_9EUKA</name>
<evidence type="ECO:0000256" key="7">
    <source>
        <dbReference type="SAM" id="Phobius"/>
    </source>
</evidence>
<sequence>MSSTSSSTTSSESSSEELSKPLFFQKNNDVEEYNGKKKKKKKNKKKNLNNNGFYELNNGKDIVTKICENLNENITIIFQMIMGYGDMITDLIFFIFLTKSSSVEGYFKTLSFIFLLLPFAIFFFSTMKSLIFGMFDKEYDDDYFFNNGYKLLSSKNIANSGALFFFTHLIWSLLWFAHYFTQKLDHYNPLDSRTFQQKYYVFDDNYKPGGPLFFVINGEDPLDVFWETYGLPMELSANHSALVVSIEHRYYGDSVPFGFPLNPDNLAYLNAQQALSDLVTFREHVFTKYSLGKETKVFGFGCSYSGALSAWFRTKFPHLIDGVFSGSSPVEAVLNYTSFNTLVENVLEGSCGDSVVTAVQQAETMLATENGRAEIQRMFNICSPIDTDWKVQLFKWQVRYQNQLVVQYQNPPNWPLTNFCNSLEKASDKLETYGELLGWWHGACLELSVDALFPPDGSCTWYWQKASEFAYYKPTPVGSKMMFQSIDLDFYDKLVQKIFGKKITPQVQETNRYFGGKNVDWNGIIFVNSVVEPWSLLSITDKSLNSDKVQVVTYDDAGHCAPYHYYGSQMPEGVLNARKKIDEYIYKIVNQ</sequence>
<evidence type="ECO:0000256" key="3">
    <source>
        <dbReference type="ARBA" id="ARBA00022729"/>
    </source>
</evidence>
<accession>A0ABQ8YV06</accession>
<dbReference type="SUPFAM" id="SSF53474">
    <property type="entry name" value="alpha/beta-Hydrolases"/>
    <property type="match status" value="1"/>
</dbReference>
<keyword evidence="5" id="KW-0325">Glycoprotein</keyword>
<dbReference type="Gene3D" id="1.20.120.980">
    <property type="entry name" value="Serine carboxypeptidase S28, SKS domain"/>
    <property type="match status" value="1"/>
</dbReference>
<dbReference type="GO" id="GO:0006508">
    <property type="term" value="P:proteolysis"/>
    <property type="evidence" value="ECO:0007669"/>
    <property type="project" value="UniProtKB-KW"/>
</dbReference>
<comment type="similarity">
    <text evidence="1">Belongs to the peptidase S28 family.</text>
</comment>
<proteinExistence type="inferred from homology"/>
<keyword evidence="7" id="KW-0472">Membrane</keyword>
<gene>
    <name evidence="8" type="ORF">M0813_17706</name>
</gene>
<evidence type="ECO:0000313" key="9">
    <source>
        <dbReference type="Proteomes" id="UP001150062"/>
    </source>
</evidence>
<keyword evidence="8" id="KW-0121">Carboxypeptidase</keyword>
<comment type="caution">
    <text evidence="8">The sequence shown here is derived from an EMBL/GenBank/DDBJ whole genome shotgun (WGS) entry which is preliminary data.</text>
</comment>
<keyword evidence="7" id="KW-0812">Transmembrane</keyword>
<dbReference type="PANTHER" id="PTHR11010">
    <property type="entry name" value="PROTEASE S28 PRO-X CARBOXYPEPTIDASE-RELATED"/>
    <property type="match status" value="1"/>
</dbReference>
<feature type="compositionally biased region" description="Low complexity" evidence="6">
    <location>
        <begin position="1"/>
        <end position="13"/>
    </location>
</feature>
<keyword evidence="4" id="KW-0378">Hydrolase</keyword>
<keyword evidence="3" id="KW-0732">Signal</keyword>
<organism evidence="8 9">
    <name type="scientific">Anaeramoeba flamelloides</name>
    <dbReference type="NCBI Taxonomy" id="1746091"/>
    <lineage>
        <taxon>Eukaryota</taxon>
        <taxon>Metamonada</taxon>
        <taxon>Anaeramoebidae</taxon>
        <taxon>Anaeramoeba</taxon>
    </lineage>
</organism>
<protein>
    <submittedName>
        <fullName evidence="8">Protease s28 pro-x carboxypeptidase-related</fullName>
    </submittedName>
</protein>
<evidence type="ECO:0000256" key="4">
    <source>
        <dbReference type="ARBA" id="ARBA00022801"/>
    </source>
</evidence>
<feature type="transmembrane region" description="Helical" evidence="7">
    <location>
        <begin position="157"/>
        <end position="177"/>
    </location>
</feature>
<keyword evidence="7" id="KW-1133">Transmembrane helix</keyword>
<dbReference type="EMBL" id="JAOAOG010000114">
    <property type="protein sequence ID" value="KAJ6248370.1"/>
    <property type="molecule type" value="Genomic_DNA"/>
</dbReference>
<feature type="region of interest" description="Disordered" evidence="6">
    <location>
        <begin position="1"/>
        <end position="25"/>
    </location>
</feature>
<dbReference type="InterPro" id="IPR042269">
    <property type="entry name" value="Ser_carbopepase_S28_SKS"/>
</dbReference>
<evidence type="ECO:0000256" key="1">
    <source>
        <dbReference type="ARBA" id="ARBA00011079"/>
    </source>
</evidence>
<feature type="transmembrane region" description="Helical" evidence="7">
    <location>
        <begin position="109"/>
        <end position="135"/>
    </location>
</feature>
<dbReference type="PANTHER" id="PTHR11010:SF38">
    <property type="entry name" value="LYSOSOMAL PRO-X CARBOXYPEPTIDASE"/>
    <property type="match status" value="1"/>
</dbReference>
<evidence type="ECO:0000313" key="8">
    <source>
        <dbReference type="EMBL" id="KAJ6248370.1"/>
    </source>
</evidence>
<evidence type="ECO:0000256" key="6">
    <source>
        <dbReference type="SAM" id="MobiDB-lite"/>
    </source>
</evidence>
<dbReference type="InterPro" id="IPR029058">
    <property type="entry name" value="AB_hydrolase_fold"/>
</dbReference>
<dbReference type="GO" id="GO:0004180">
    <property type="term" value="F:carboxypeptidase activity"/>
    <property type="evidence" value="ECO:0007669"/>
    <property type="project" value="UniProtKB-KW"/>
</dbReference>
<reference evidence="8" key="1">
    <citation type="submission" date="2022-08" db="EMBL/GenBank/DDBJ databases">
        <title>Novel sulfate-reducing endosymbionts in the free-living metamonad Anaeramoeba.</title>
        <authorList>
            <person name="Jerlstrom-Hultqvist J."/>
            <person name="Cepicka I."/>
            <person name="Gallot-Lavallee L."/>
            <person name="Salas-Leiva D."/>
            <person name="Curtis B.A."/>
            <person name="Zahonova K."/>
            <person name="Pipaliya S."/>
            <person name="Dacks J."/>
            <person name="Roger A.J."/>
        </authorList>
    </citation>
    <scope>NUCLEOTIDE SEQUENCE</scope>
    <source>
        <strain evidence="8">Schooner1</strain>
    </source>
</reference>
<dbReference type="Gene3D" id="3.40.50.1820">
    <property type="entry name" value="alpha/beta hydrolase"/>
    <property type="match status" value="1"/>
</dbReference>
<dbReference type="Proteomes" id="UP001150062">
    <property type="component" value="Unassembled WGS sequence"/>
</dbReference>
<dbReference type="Pfam" id="PF05577">
    <property type="entry name" value="Peptidase_S28"/>
    <property type="match status" value="1"/>
</dbReference>
<evidence type="ECO:0000256" key="2">
    <source>
        <dbReference type="ARBA" id="ARBA00022670"/>
    </source>
</evidence>
<keyword evidence="2 8" id="KW-0645">Protease</keyword>
<evidence type="ECO:0000256" key="5">
    <source>
        <dbReference type="ARBA" id="ARBA00023180"/>
    </source>
</evidence>
<dbReference type="InterPro" id="IPR008758">
    <property type="entry name" value="Peptidase_S28"/>
</dbReference>
<keyword evidence="9" id="KW-1185">Reference proteome</keyword>
<feature type="transmembrane region" description="Helical" evidence="7">
    <location>
        <begin position="76"/>
        <end position="97"/>
    </location>
</feature>